<gene>
    <name evidence="1" type="ORF">L211DRAFT_834576</name>
</gene>
<dbReference type="Proteomes" id="UP000267821">
    <property type="component" value="Unassembled WGS sequence"/>
</dbReference>
<keyword evidence="2" id="KW-1185">Reference proteome</keyword>
<name>A0A3N4M439_9PEZI</name>
<reference evidence="1 2" key="1">
    <citation type="journal article" date="2018" name="Nat. Ecol. Evol.">
        <title>Pezizomycetes genomes reveal the molecular basis of ectomycorrhizal truffle lifestyle.</title>
        <authorList>
            <person name="Murat C."/>
            <person name="Payen T."/>
            <person name="Noel B."/>
            <person name="Kuo A."/>
            <person name="Morin E."/>
            <person name="Chen J."/>
            <person name="Kohler A."/>
            <person name="Krizsan K."/>
            <person name="Balestrini R."/>
            <person name="Da Silva C."/>
            <person name="Montanini B."/>
            <person name="Hainaut M."/>
            <person name="Levati E."/>
            <person name="Barry K.W."/>
            <person name="Belfiori B."/>
            <person name="Cichocki N."/>
            <person name="Clum A."/>
            <person name="Dockter R.B."/>
            <person name="Fauchery L."/>
            <person name="Guy J."/>
            <person name="Iotti M."/>
            <person name="Le Tacon F."/>
            <person name="Lindquist E.A."/>
            <person name="Lipzen A."/>
            <person name="Malagnac F."/>
            <person name="Mello A."/>
            <person name="Molinier V."/>
            <person name="Miyauchi S."/>
            <person name="Poulain J."/>
            <person name="Riccioni C."/>
            <person name="Rubini A."/>
            <person name="Sitrit Y."/>
            <person name="Splivallo R."/>
            <person name="Traeger S."/>
            <person name="Wang M."/>
            <person name="Zifcakova L."/>
            <person name="Wipf D."/>
            <person name="Zambonelli A."/>
            <person name="Paolocci F."/>
            <person name="Nowrousian M."/>
            <person name="Ottonello S."/>
            <person name="Baldrian P."/>
            <person name="Spatafora J.W."/>
            <person name="Henrissat B."/>
            <person name="Nagy L.G."/>
            <person name="Aury J.M."/>
            <person name="Wincker P."/>
            <person name="Grigoriev I.V."/>
            <person name="Bonfante P."/>
            <person name="Martin F.M."/>
        </authorList>
    </citation>
    <scope>NUCLEOTIDE SEQUENCE [LARGE SCALE GENOMIC DNA]</scope>
    <source>
        <strain evidence="1 2">ATCC MYA-4762</strain>
    </source>
</reference>
<sequence>MGLNDEIADTPATRQITITLRNAARESSSTTRVSVSCTCKKVLCQLSLPMIQK</sequence>
<organism evidence="1 2">
    <name type="scientific">Terfezia boudieri ATCC MYA-4762</name>
    <dbReference type="NCBI Taxonomy" id="1051890"/>
    <lineage>
        <taxon>Eukaryota</taxon>
        <taxon>Fungi</taxon>
        <taxon>Dikarya</taxon>
        <taxon>Ascomycota</taxon>
        <taxon>Pezizomycotina</taxon>
        <taxon>Pezizomycetes</taxon>
        <taxon>Pezizales</taxon>
        <taxon>Pezizaceae</taxon>
        <taxon>Terfezia</taxon>
    </lineage>
</organism>
<evidence type="ECO:0000313" key="2">
    <source>
        <dbReference type="Proteomes" id="UP000267821"/>
    </source>
</evidence>
<evidence type="ECO:0000313" key="1">
    <source>
        <dbReference type="EMBL" id="RPB27721.1"/>
    </source>
</evidence>
<proteinExistence type="predicted"/>
<dbReference type="EMBL" id="ML121531">
    <property type="protein sequence ID" value="RPB27721.1"/>
    <property type="molecule type" value="Genomic_DNA"/>
</dbReference>
<dbReference type="InParanoid" id="A0A3N4M439"/>
<protein>
    <submittedName>
        <fullName evidence="1">Uncharacterized protein</fullName>
    </submittedName>
</protein>
<accession>A0A3N4M439</accession>
<dbReference type="AlphaFoldDB" id="A0A3N4M439"/>